<proteinExistence type="predicted"/>
<sequence>MNDKMVNGKPVYVAIAEKKEDRKARMQFLFNNRRPRTNSPTVSAAISPFVGQNIFYGHAPPAIHPYALQLIPGVRPFGTLSSNVLSNITCPVGSYSGLNYVQPGQSRVPMHVGVDLAETPPTLKSDVCVWIANVVDVRVGDRRAN</sequence>
<evidence type="ECO:0000313" key="2">
    <source>
        <dbReference type="Proteomes" id="UP000030748"/>
    </source>
</evidence>
<name>A0A022R3K9_ERYGU</name>
<gene>
    <name evidence="1" type="ORF">MIMGU_mgv1a026076mg</name>
</gene>
<dbReference type="STRING" id="4155.A0A022R3K9"/>
<dbReference type="Proteomes" id="UP000030748">
    <property type="component" value="Unassembled WGS sequence"/>
</dbReference>
<dbReference type="AlphaFoldDB" id="A0A022R3K9"/>
<evidence type="ECO:0000313" key="1">
    <source>
        <dbReference type="EMBL" id="EYU34534.1"/>
    </source>
</evidence>
<dbReference type="EMBL" id="KI630679">
    <property type="protein sequence ID" value="EYU34534.1"/>
    <property type="molecule type" value="Genomic_DNA"/>
</dbReference>
<dbReference type="PhylomeDB" id="A0A022R3K9"/>
<keyword evidence="2" id="KW-1185">Reference proteome</keyword>
<dbReference type="eggNOG" id="KOG0123">
    <property type="taxonomic scope" value="Eukaryota"/>
</dbReference>
<organism evidence="1 2">
    <name type="scientific">Erythranthe guttata</name>
    <name type="common">Yellow monkey flower</name>
    <name type="synonym">Mimulus guttatus</name>
    <dbReference type="NCBI Taxonomy" id="4155"/>
    <lineage>
        <taxon>Eukaryota</taxon>
        <taxon>Viridiplantae</taxon>
        <taxon>Streptophyta</taxon>
        <taxon>Embryophyta</taxon>
        <taxon>Tracheophyta</taxon>
        <taxon>Spermatophyta</taxon>
        <taxon>Magnoliopsida</taxon>
        <taxon>eudicotyledons</taxon>
        <taxon>Gunneridae</taxon>
        <taxon>Pentapetalae</taxon>
        <taxon>asterids</taxon>
        <taxon>lamiids</taxon>
        <taxon>Lamiales</taxon>
        <taxon>Phrymaceae</taxon>
        <taxon>Erythranthe</taxon>
    </lineage>
</organism>
<accession>A0A022R3K9</accession>
<protein>
    <submittedName>
        <fullName evidence="1">Uncharacterized protein</fullName>
    </submittedName>
</protein>
<reference evidence="1 2" key="1">
    <citation type="journal article" date="2013" name="Proc. Natl. Acad. Sci. U.S.A.">
        <title>Fine-scale variation in meiotic recombination in Mimulus inferred from population shotgun sequencing.</title>
        <authorList>
            <person name="Hellsten U."/>
            <person name="Wright K.M."/>
            <person name="Jenkins J."/>
            <person name="Shu S."/>
            <person name="Yuan Y."/>
            <person name="Wessler S.R."/>
            <person name="Schmutz J."/>
            <person name="Willis J.H."/>
            <person name="Rokhsar D.S."/>
        </authorList>
    </citation>
    <scope>NUCLEOTIDE SEQUENCE [LARGE SCALE GENOMIC DNA]</scope>
    <source>
        <strain evidence="2">cv. DUN x IM62</strain>
    </source>
</reference>